<dbReference type="EMBL" id="JABFOF010000003">
    <property type="protein sequence ID" value="KAG2401416.1"/>
    <property type="molecule type" value="Genomic_DNA"/>
</dbReference>
<dbReference type="Pfam" id="PF04818">
    <property type="entry name" value="CID"/>
    <property type="match status" value="1"/>
</dbReference>
<dbReference type="SMART" id="SM00582">
    <property type="entry name" value="RPR"/>
    <property type="match status" value="1"/>
</dbReference>
<dbReference type="PANTHER" id="PTHR15921:SF12">
    <property type="entry name" value="POLYADENYLATION AND CLEAVAGE FACTOR HOMOLOG 4"/>
    <property type="match status" value="1"/>
</dbReference>
<dbReference type="GO" id="GO:0005737">
    <property type="term" value="C:cytoplasm"/>
    <property type="evidence" value="ECO:0007669"/>
    <property type="project" value="TreeGrafter"/>
</dbReference>
<feature type="compositionally biased region" description="Polar residues" evidence="2">
    <location>
        <begin position="751"/>
        <end position="774"/>
    </location>
</feature>
<evidence type="ECO:0000259" key="3">
    <source>
        <dbReference type="PROSITE" id="PS51391"/>
    </source>
</evidence>
<reference evidence="4 5" key="1">
    <citation type="submission" date="2020-05" db="EMBL/GenBank/DDBJ databases">
        <title>Vigna angularis (adzuki bean) Var. LongXiaoDou No. 4 denovo assembly.</title>
        <authorList>
            <person name="Xiang H."/>
        </authorList>
    </citation>
    <scope>NUCLEOTIDE SEQUENCE [LARGE SCALE GENOMIC DNA]</scope>
    <source>
        <tissue evidence="4">Leaf</tissue>
    </source>
</reference>
<gene>
    <name evidence="4" type="ORF">HKW66_Vig0195480</name>
</gene>
<dbReference type="FunFam" id="1.25.40.90:FF:000023">
    <property type="entry name" value="polyadenylation and cleavage factor homolog 4"/>
    <property type="match status" value="1"/>
</dbReference>
<dbReference type="Pfam" id="PF23228">
    <property type="entry name" value="zf_PCFS4"/>
    <property type="match status" value="1"/>
</dbReference>
<proteinExistence type="predicted"/>
<dbReference type="InterPro" id="IPR057242">
    <property type="entry name" value="PCFS4-like"/>
</dbReference>
<sequence>MFSQNLILPPENPRQAASFASKPMSNEIAIAAQKPPPSILVGRFKALLKQRDDELRLVAGVPVPPPTTDEIVQIYDLLLSELTCNLKPIITDLTIIAEQQREHAKGIADAICARILEVAADQKLPSLYLLDSIVKNFGQEYIKYFSLRLPEVFCEAYRQVQPSLHPAMRHLFGTWSKVFPPSVLRKIEAELQFSAAVNTQSSTLNAVRASESPRPSHGIHVNPKYLRHLDHSTADSVGAEKLDSSGNANNTNFGILGSKTHQILSGSGRLGISSSPSRSGLDRPLSASMDEYAADSSANRLIERDSSHPAVDYGVGKAIGRDMELSEWQRKQYAGDGRNRFSTSITYSLSNGHQRQSPRALIDAYGSDKSQENSSTKRLLVERLDRNGIDNKVLPTSWQNTEEEEFDWEDMSPTLTDHSRNNSILPSTIGFTRERPVVAANAALSEHDSRKGVWSSGSQLPPVDDSSAVAEDAFASLGVTYLLPMERSLSIPPFDSIHNAYTNPYWVSLAISSMVSGYVSNVKPRPLVLFASLKVSPYVYRNVTQPPTLNAIVGLANTCSDTIENISILSLQFRRPPLGQVPGFQNHVNHSLGSSHHLSNSSQHIFGNRGRARTLTFPPIDNIHNADTNPYRVRPAVSRMVSGRVSNVEPRPSVLPATPPSVNLNVTRPPALNPITPLQKHVRSQFEALHTSNPVVNHVNKSSFMPEQSFDSVEKKDASILKIHQLPNQLPGLISSNQQIHRQAPQLQFFPPSQDSSNSQFSHGSSLQGHGASISTAMSNPLPIMQFHLPLQNVANNPLHLQGGARPPLPPGRPLAPPQMIPHPNASPFMSSQQPTVGYTNLISSLMSQGVISLANQLPTQDSVGTEFNPDILKLRYESAVNALYGDLPRQCTTCGLRFRCQEEHSSHMDWHVTKNRMSKSRKQKPSRKWFVSDRMWLSGAEALGTESVPGFLPTETIEEKIDDEELAVPAEEDQNTCALCGEPFDEFYSDEMEEWMYRGAVYLHAPTGTTSGMDRSQLGPIIHAKCRSESNMAPSEDLGPDEKGGDEEGTQRKRRRS</sequence>
<dbReference type="InterPro" id="IPR008942">
    <property type="entry name" value="ENTH_VHS"/>
</dbReference>
<dbReference type="PROSITE" id="PS00028">
    <property type="entry name" value="ZINC_FINGER_C2H2_1"/>
    <property type="match status" value="1"/>
</dbReference>
<dbReference type="Gene3D" id="1.25.40.90">
    <property type="match status" value="1"/>
</dbReference>
<dbReference type="InterPro" id="IPR047415">
    <property type="entry name" value="Pcf11_CID"/>
</dbReference>
<dbReference type="GO" id="GO:0031124">
    <property type="term" value="P:mRNA 3'-end processing"/>
    <property type="evidence" value="ECO:0007669"/>
    <property type="project" value="InterPro"/>
</dbReference>
<dbReference type="GO" id="GO:0003729">
    <property type="term" value="F:mRNA binding"/>
    <property type="evidence" value="ECO:0007669"/>
    <property type="project" value="InterPro"/>
</dbReference>
<protein>
    <submittedName>
        <fullName evidence="4">Polyadenylation and cleavage factor-like protein</fullName>
    </submittedName>
</protein>
<evidence type="ECO:0000256" key="2">
    <source>
        <dbReference type="SAM" id="MobiDB-lite"/>
    </source>
</evidence>
<feature type="domain" description="CID" evidence="3">
    <location>
        <begin position="67"/>
        <end position="195"/>
    </location>
</feature>
<name>A0A8T0KP07_PHAAN</name>
<feature type="region of interest" description="Disordered" evidence="2">
    <location>
        <begin position="749"/>
        <end position="774"/>
    </location>
</feature>
<evidence type="ECO:0000313" key="4">
    <source>
        <dbReference type="EMBL" id="KAG2401416.1"/>
    </source>
</evidence>
<dbReference type="Proteomes" id="UP000743370">
    <property type="component" value="Unassembled WGS sequence"/>
</dbReference>
<organism evidence="4 5">
    <name type="scientific">Phaseolus angularis</name>
    <name type="common">Azuki bean</name>
    <name type="synonym">Vigna angularis</name>
    <dbReference type="NCBI Taxonomy" id="3914"/>
    <lineage>
        <taxon>Eukaryota</taxon>
        <taxon>Viridiplantae</taxon>
        <taxon>Streptophyta</taxon>
        <taxon>Embryophyta</taxon>
        <taxon>Tracheophyta</taxon>
        <taxon>Spermatophyta</taxon>
        <taxon>Magnoliopsida</taxon>
        <taxon>eudicotyledons</taxon>
        <taxon>Gunneridae</taxon>
        <taxon>Pentapetalae</taxon>
        <taxon>rosids</taxon>
        <taxon>fabids</taxon>
        <taxon>Fabales</taxon>
        <taxon>Fabaceae</taxon>
        <taxon>Papilionoideae</taxon>
        <taxon>50 kb inversion clade</taxon>
        <taxon>NPAAA clade</taxon>
        <taxon>indigoferoid/millettioid clade</taxon>
        <taxon>Phaseoleae</taxon>
        <taxon>Vigna</taxon>
    </lineage>
</organism>
<dbReference type="InterPro" id="IPR045154">
    <property type="entry name" value="PCF11-like"/>
</dbReference>
<dbReference type="AlphaFoldDB" id="A0A8T0KP07"/>
<dbReference type="GO" id="GO:0000993">
    <property type="term" value="F:RNA polymerase II complex binding"/>
    <property type="evidence" value="ECO:0007669"/>
    <property type="project" value="InterPro"/>
</dbReference>
<dbReference type="GO" id="GO:0005849">
    <property type="term" value="C:mRNA cleavage factor complex"/>
    <property type="evidence" value="ECO:0007669"/>
    <property type="project" value="TreeGrafter"/>
</dbReference>
<evidence type="ECO:0000313" key="5">
    <source>
        <dbReference type="Proteomes" id="UP000743370"/>
    </source>
</evidence>
<dbReference type="CDD" id="cd16982">
    <property type="entry name" value="CID_Pcf11"/>
    <property type="match status" value="1"/>
</dbReference>
<feature type="region of interest" description="Disordered" evidence="2">
    <location>
        <begin position="1027"/>
        <end position="1058"/>
    </location>
</feature>
<dbReference type="SUPFAM" id="SSF48464">
    <property type="entry name" value="ENTH/VHS domain"/>
    <property type="match status" value="1"/>
</dbReference>
<evidence type="ECO:0000256" key="1">
    <source>
        <dbReference type="ARBA" id="ARBA00022664"/>
    </source>
</evidence>
<dbReference type="PROSITE" id="PS51391">
    <property type="entry name" value="CID"/>
    <property type="match status" value="1"/>
</dbReference>
<dbReference type="InterPro" id="IPR006569">
    <property type="entry name" value="CID_dom"/>
</dbReference>
<comment type="caution">
    <text evidence="4">The sequence shown here is derived from an EMBL/GenBank/DDBJ whole genome shotgun (WGS) entry which is preliminary data.</text>
</comment>
<dbReference type="InterPro" id="IPR013087">
    <property type="entry name" value="Znf_C2H2_type"/>
</dbReference>
<accession>A0A8T0KP07</accession>
<keyword evidence="1" id="KW-0507">mRNA processing</keyword>
<dbReference type="PANTHER" id="PTHR15921">
    <property type="entry name" value="PRE-MRNA CLEAVAGE COMPLEX II"/>
    <property type="match status" value="1"/>
</dbReference>
<dbReference type="GO" id="GO:0006369">
    <property type="term" value="P:termination of RNA polymerase II transcription"/>
    <property type="evidence" value="ECO:0007669"/>
    <property type="project" value="InterPro"/>
</dbReference>